<organism evidence="1 2">
    <name type="scientific">Vararia minispora EC-137</name>
    <dbReference type="NCBI Taxonomy" id="1314806"/>
    <lineage>
        <taxon>Eukaryota</taxon>
        <taxon>Fungi</taxon>
        <taxon>Dikarya</taxon>
        <taxon>Basidiomycota</taxon>
        <taxon>Agaricomycotina</taxon>
        <taxon>Agaricomycetes</taxon>
        <taxon>Russulales</taxon>
        <taxon>Lachnocladiaceae</taxon>
        <taxon>Vararia</taxon>
    </lineage>
</organism>
<reference evidence="1" key="2">
    <citation type="journal article" date="2022" name="New Phytol.">
        <title>Evolutionary transition to the ectomycorrhizal habit in the genomes of a hyperdiverse lineage of mushroom-forming fungi.</title>
        <authorList>
            <person name="Looney B."/>
            <person name="Miyauchi S."/>
            <person name="Morin E."/>
            <person name="Drula E."/>
            <person name="Courty P.E."/>
            <person name="Kohler A."/>
            <person name="Kuo A."/>
            <person name="LaButti K."/>
            <person name="Pangilinan J."/>
            <person name="Lipzen A."/>
            <person name="Riley R."/>
            <person name="Andreopoulos W."/>
            <person name="He G."/>
            <person name="Johnson J."/>
            <person name="Nolan M."/>
            <person name="Tritt A."/>
            <person name="Barry K.W."/>
            <person name="Grigoriev I.V."/>
            <person name="Nagy L.G."/>
            <person name="Hibbett D."/>
            <person name="Henrissat B."/>
            <person name="Matheny P.B."/>
            <person name="Labbe J."/>
            <person name="Martin F.M."/>
        </authorList>
    </citation>
    <scope>NUCLEOTIDE SEQUENCE</scope>
    <source>
        <strain evidence="1">EC-137</strain>
    </source>
</reference>
<proteinExistence type="predicted"/>
<dbReference type="Proteomes" id="UP000814128">
    <property type="component" value="Unassembled WGS sequence"/>
</dbReference>
<keyword evidence="2" id="KW-1185">Reference proteome</keyword>
<evidence type="ECO:0000313" key="2">
    <source>
        <dbReference type="Proteomes" id="UP000814128"/>
    </source>
</evidence>
<gene>
    <name evidence="1" type="ORF">K488DRAFT_49709</name>
</gene>
<accession>A0ACB8QLR8</accession>
<reference evidence="1" key="1">
    <citation type="submission" date="2021-02" db="EMBL/GenBank/DDBJ databases">
        <authorList>
            <consortium name="DOE Joint Genome Institute"/>
            <person name="Ahrendt S."/>
            <person name="Looney B.P."/>
            <person name="Miyauchi S."/>
            <person name="Morin E."/>
            <person name="Drula E."/>
            <person name="Courty P.E."/>
            <person name="Chicoki N."/>
            <person name="Fauchery L."/>
            <person name="Kohler A."/>
            <person name="Kuo A."/>
            <person name="Labutti K."/>
            <person name="Pangilinan J."/>
            <person name="Lipzen A."/>
            <person name="Riley R."/>
            <person name="Andreopoulos W."/>
            <person name="He G."/>
            <person name="Johnson J."/>
            <person name="Barry K.W."/>
            <person name="Grigoriev I.V."/>
            <person name="Nagy L."/>
            <person name="Hibbett D."/>
            <person name="Henrissat B."/>
            <person name="Matheny P.B."/>
            <person name="Labbe J."/>
            <person name="Martin F."/>
        </authorList>
    </citation>
    <scope>NUCLEOTIDE SEQUENCE</scope>
    <source>
        <strain evidence="1">EC-137</strain>
    </source>
</reference>
<name>A0ACB8QLR8_9AGAM</name>
<protein>
    <submittedName>
        <fullName evidence="1">Uncharacterized protein</fullName>
    </submittedName>
</protein>
<evidence type="ECO:0000313" key="1">
    <source>
        <dbReference type="EMBL" id="KAI0032538.1"/>
    </source>
</evidence>
<comment type="caution">
    <text evidence="1">The sequence shown here is derived from an EMBL/GenBank/DDBJ whole genome shotgun (WGS) entry which is preliminary data.</text>
</comment>
<feature type="non-terminal residue" evidence="1">
    <location>
        <position position="1"/>
    </location>
</feature>
<sequence>SLILLFGWMEAKMTHLQKYSQVYSEKYPHTLQLILRCPPSFFFTSTRAQSAILEPAVRLLEDEGYVSPTDMALVPSHQIAPRPRILVHVFSNGGAYVLTSLSAILATRSLPAGMPSANEIPTALILDSTPGKTSIQGAVRAFTAQMRYPLLRWLVATSVWVFGCALFIYHDVLNQSESTLSRTRRILNSPNLLPWTSRHTPRLYIYSLVDELVPSADIDEHIADAIRLGCRVNTEVFESSAHVSHMRKDPARYWGAVQKTWDIAVSTT</sequence>
<dbReference type="EMBL" id="MU273543">
    <property type="protein sequence ID" value="KAI0032538.1"/>
    <property type="molecule type" value="Genomic_DNA"/>
</dbReference>